<reference evidence="1" key="1">
    <citation type="journal article" date="2020" name="Nature">
        <title>Giant virus diversity and host interactions through global metagenomics.</title>
        <authorList>
            <person name="Schulz F."/>
            <person name="Roux S."/>
            <person name="Paez-Espino D."/>
            <person name="Jungbluth S."/>
            <person name="Walsh D.A."/>
            <person name="Denef V.J."/>
            <person name="McMahon K.D."/>
            <person name="Konstantinidis K.T."/>
            <person name="Eloe-Fadrosh E.A."/>
            <person name="Kyrpides N.C."/>
            <person name="Woyke T."/>
        </authorList>
    </citation>
    <scope>NUCLEOTIDE SEQUENCE</scope>
    <source>
        <strain evidence="1">GVMAG-M-3300023184-60</strain>
    </source>
</reference>
<proteinExistence type="predicted"/>
<name>A0A6C0IAH3_9ZZZZ</name>
<dbReference type="AlphaFoldDB" id="A0A6C0IAH3"/>
<accession>A0A6C0IAH3</accession>
<dbReference type="EMBL" id="MN740140">
    <property type="protein sequence ID" value="QHT89397.1"/>
    <property type="molecule type" value="Genomic_DNA"/>
</dbReference>
<evidence type="ECO:0000313" key="1">
    <source>
        <dbReference type="EMBL" id="QHT89397.1"/>
    </source>
</evidence>
<sequence>MGSQKTLTNEKFMYYDKEFQIYKTKKGVKLIKINNNYVNINNIGVIDKINNKTHNDIVAENIIELNTFDINDDTKDDTKDYKEPIADNTNTDSIDGEEYVIIAYDNIA</sequence>
<protein>
    <submittedName>
        <fullName evidence="1">Uncharacterized protein</fullName>
    </submittedName>
</protein>
<organism evidence="1">
    <name type="scientific">viral metagenome</name>
    <dbReference type="NCBI Taxonomy" id="1070528"/>
    <lineage>
        <taxon>unclassified sequences</taxon>
        <taxon>metagenomes</taxon>
        <taxon>organismal metagenomes</taxon>
    </lineage>
</organism>